<comment type="caution">
    <text evidence="11">The sequence shown here is derived from an EMBL/GenBank/DDBJ whole genome shotgun (WGS) entry which is preliminary data.</text>
</comment>
<dbReference type="eggNOG" id="COG1268">
    <property type="taxonomic scope" value="Bacteria"/>
</dbReference>
<evidence type="ECO:0000256" key="6">
    <source>
        <dbReference type="ARBA" id="ARBA00022989"/>
    </source>
</evidence>
<feature type="transmembrane region" description="Helical" evidence="10">
    <location>
        <begin position="36"/>
        <end position="57"/>
    </location>
</feature>
<evidence type="ECO:0000256" key="5">
    <source>
        <dbReference type="ARBA" id="ARBA00022692"/>
    </source>
</evidence>
<dbReference type="GO" id="GO:0015225">
    <property type="term" value="F:biotin transmembrane transporter activity"/>
    <property type="evidence" value="ECO:0007669"/>
    <property type="project" value="UniProtKB-UniRule"/>
</dbReference>
<evidence type="ECO:0000256" key="1">
    <source>
        <dbReference type="ARBA" id="ARBA00004651"/>
    </source>
</evidence>
<feature type="transmembrane region" description="Helical" evidence="10">
    <location>
        <begin position="84"/>
        <end position="103"/>
    </location>
</feature>
<feature type="transmembrane region" description="Helical" evidence="10">
    <location>
        <begin position="115"/>
        <end position="132"/>
    </location>
</feature>
<feature type="compositionally biased region" description="Polar residues" evidence="9">
    <location>
        <begin position="1"/>
        <end position="10"/>
    </location>
</feature>
<keyword evidence="12" id="KW-1185">Reference proteome</keyword>
<proteinExistence type="inferred from homology"/>
<protein>
    <recommendedName>
        <fullName evidence="8">Biotin transporter</fullName>
    </recommendedName>
</protein>
<accession>K6WK37</accession>
<gene>
    <name evidence="11" type="ORF">KILIM_003_00840</name>
</gene>
<keyword evidence="5 10" id="KW-0812">Transmembrane</keyword>
<evidence type="ECO:0000256" key="4">
    <source>
        <dbReference type="ARBA" id="ARBA00022475"/>
    </source>
</evidence>
<name>K6WK37_9MICO</name>
<evidence type="ECO:0000256" key="10">
    <source>
        <dbReference type="SAM" id="Phobius"/>
    </source>
</evidence>
<dbReference type="OrthoDB" id="9803495at2"/>
<evidence type="ECO:0000256" key="7">
    <source>
        <dbReference type="ARBA" id="ARBA00023136"/>
    </source>
</evidence>
<dbReference type="GO" id="GO:0005886">
    <property type="term" value="C:plasma membrane"/>
    <property type="evidence" value="ECO:0007669"/>
    <property type="project" value="UniProtKB-SubCell"/>
</dbReference>
<evidence type="ECO:0000313" key="11">
    <source>
        <dbReference type="EMBL" id="GAB94161.1"/>
    </source>
</evidence>
<sequence length="213" mass="21776">MSAPQRQAGTQEGRAARATGGDGAPERTRRLGARDLALIAVFAALIVVLGMPGALFAGTAVPITLQTLGVMLAAGLLGWRRGALVSLTIIVLVAVGLPVLAGGRGGLGVFAGPTVGYLLAWVPAAMVTGYLLERARRLNAAVVFGAMVLGGIVVIHLFGIVGMMWRAELSLSAALVADAVFLPGDLIKAVLATAVALGVYRAVPDLLPRRPRA</sequence>
<evidence type="ECO:0000313" key="12">
    <source>
        <dbReference type="Proteomes" id="UP000008366"/>
    </source>
</evidence>
<dbReference type="EMBL" id="BAHD01000003">
    <property type="protein sequence ID" value="GAB94161.1"/>
    <property type="molecule type" value="Genomic_DNA"/>
</dbReference>
<dbReference type="AlphaFoldDB" id="K6WK37"/>
<dbReference type="RefSeq" id="WP_006590694.1">
    <property type="nucleotide sequence ID" value="NZ_BAHD01000003.1"/>
</dbReference>
<evidence type="ECO:0000256" key="9">
    <source>
        <dbReference type="SAM" id="MobiDB-lite"/>
    </source>
</evidence>
<comment type="subcellular location">
    <subcellularLocation>
        <location evidence="1 8">Cell membrane</location>
        <topology evidence="1 8">Multi-pass membrane protein</topology>
    </subcellularLocation>
</comment>
<reference evidence="11 12" key="1">
    <citation type="submission" date="2012-08" db="EMBL/GenBank/DDBJ databases">
        <title>Whole genome shotgun sequence of Kineosphaera limosa NBRC 100340.</title>
        <authorList>
            <person name="Yoshida I."/>
            <person name="Isaki S."/>
            <person name="Hosoyama A."/>
            <person name="Tsuchikane K."/>
            <person name="Katsumata H."/>
            <person name="Ando Y."/>
            <person name="Ohji S."/>
            <person name="Hamada M."/>
            <person name="Tamura T."/>
            <person name="Yamazoe A."/>
            <person name="Yamazaki S."/>
            <person name="Fujita N."/>
        </authorList>
    </citation>
    <scope>NUCLEOTIDE SEQUENCE [LARGE SCALE GENOMIC DNA]</scope>
    <source>
        <strain evidence="11 12">NBRC 100340</strain>
    </source>
</reference>
<dbReference type="Pfam" id="PF02632">
    <property type="entry name" value="BioY"/>
    <property type="match status" value="1"/>
</dbReference>
<feature type="region of interest" description="Disordered" evidence="9">
    <location>
        <begin position="1"/>
        <end position="27"/>
    </location>
</feature>
<dbReference type="PANTHER" id="PTHR34295:SF4">
    <property type="entry name" value="BIOTIN TRANSPORTER BIOY-RELATED"/>
    <property type="match status" value="1"/>
</dbReference>
<evidence type="ECO:0000256" key="2">
    <source>
        <dbReference type="ARBA" id="ARBA00010692"/>
    </source>
</evidence>
<keyword evidence="6 10" id="KW-1133">Transmembrane helix</keyword>
<keyword evidence="3 8" id="KW-0813">Transport</keyword>
<organism evidence="11 12">
    <name type="scientific">Kineosphaera limosa NBRC 100340</name>
    <dbReference type="NCBI Taxonomy" id="1184609"/>
    <lineage>
        <taxon>Bacteria</taxon>
        <taxon>Bacillati</taxon>
        <taxon>Actinomycetota</taxon>
        <taxon>Actinomycetes</taxon>
        <taxon>Micrococcales</taxon>
        <taxon>Dermatophilaceae</taxon>
        <taxon>Kineosphaera</taxon>
    </lineage>
</organism>
<feature type="transmembrane region" description="Helical" evidence="10">
    <location>
        <begin position="63"/>
        <end position="79"/>
    </location>
</feature>
<dbReference type="Gene3D" id="1.10.1760.20">
    <property type="match status" value="1"/>
</dbReference>
<dbReference type="PIRSF" id="PIRSF016661">
    <property type="entry name" value="BioY"/>
    <property type="match status" value="1"/>
</dbReference>
<evidence type="ECO:0000256" key="8">
    <source>
        <dbReference type="PIRNR" id="PIRNR016661"/>
    </source>
</evidence>
<comment type="similarity">
    <text evidence="2 8">Belongs to the BioY family.</text>
</comment>
<keyword evidence="4 8" id="KW-1003">Cell membrane</keyword>
<feature type="transmembrane region" description="Helical" evidence="10">
    <location>
        <begin position="144"/>
        <end position="166"/>
    </location>
</feature>
<dbReference type="Proteomes" id="UP000008366">
    <property type="component" value="Unassembled WGS sequence"/>
</dbReference>
<keyword evidence="7 8" id="KW-0472">Membrane</keyword>
<dbReference type="InterPro" id="IPR003784">
    <property type="entry name" value="BioY"/>
</dbReference>
<feature type="transmembrane region" description="Helical" evidence="10">
    <location>
        <begin position="186"/>
        <end position="203"/>
    </location>
</feature>
<dbReference type="STRING" id="1184609.KILIM_003_00840"/>
<evidence type="ECO:0000256" key="3">
    <source>
        <dbReference type="ARBA" id="ARBA00022448"/>
    </source>
</evidence>
<dbReference type="PANTHER" id="PTHR34295">
    <property type="entry name" value="BIOTIN TRANSPORTER BIOY"/>
    <property type="match status" value="1"/>
</dbReference>